<dbReference type="PROSITE" id="PS51462">
    <property type="entry name" value="NUDIX"/>
    <property type="match status" value="1"/>
</dbReference>
<gene>
    <name evidence="3" type="ORF">NSA47_06290</name>
</gene>
<dbReference type="InterPro" id="IPR015797">
    <property type="entry name" value="NUDIX_hydrolase-like_dom_sf"/>
</dbReference>
<evidence type="ECO:0000256" key="1">
    <source>
        <dbReference type="ARBA" id="ARBA00005582"/>
    </source>
</evidence>
<dbReference type="SUPFAM" id="SSF55811">
    <property type="entry name" value="Nudix"/>
    <property type="match status" value="1"/>
</dbReference>
<protein>
    <submittedName>
        <fullName evidence="3">NUDIX hydrolase</fullName>
    </submittedName>
</protein>
<dbReference type="CDD" id="cd03674">
    <property type="entry name" value="NUDIX_Hydrolase"/>
    <property type="match status" value="1"/>
</dbReference>
<sequence length="187" mass="21922">MRWIDTIEKYVPWNEQEKKDKEVILQCISTFNDILTRENQIAHMTSSAFIINKHKDKVLMVYHNIYQSWSWVGGHADGEEDLLYVAMKEAKEETGVKNISILEENILSLDVLPVEGHIKKGKYVAPHLHLSVTYLMEADEEEKLIIKPDENSDVQWIPLEEVGVYSTEPYMIKIYNKIRLKLKKFDE</sequence>
<comment type="similarity">
    <text evidence="1">Belongs to the Nudix hydrolase family.</text>
</comment>
<evidence type="ECO:0000313" key="3">
    <source>
        <dbReference type="EMBL" id="MCR1898601.1"/>
    </source>
</evidence>
<dbReference type="Pfam" id="PF00293">
    <property type="entry name" value="NUDIX"/>
    <property type="match status" value="1"/>
</dbReference>
<dbReference type="PANTHER" id="PTHR43736">
    <property type="entry name" value="ADP-RIBOSE PYROPHOSPHATASE"/>
    <property type="match status" value="1"/>
</dbReference>
<accession>A0AAE3HEF0</accession>
<keyword evidence="3" id="KW-0378">Hydrolase</keyword>
<evidence type="ECO:0000313" key="4">
    <source>
        <dbReference type="Proteomes" id="UP001205748"/>
    </source>
</evidence>
<dbReference type="EMBL" id="JANKAS010000004">
    <property type="protein sequence ID" value="MCR1898601.1"/>
    <property type="molecule type" value="Genomic_DNA"/>
</dbReference>
<proteinExistence type="inferred from homology"/>
<evidence type="ECO:0000259" key="2">
    <source>
        <dbReference type="PROSITE" id="PS51462"/>
    </source>
</evidence>
<dbReference type="RefSeq" id="WP_257530108.1">
    <property type="nucleotide sequence ID" value="NZ_JANKAS010000004.1"/>
</dbReference>
<dbReference type="AlphaFoldDB" id="A0AAE3HEF0"/>
<keyword evidence="4" id="KW-1185">Reference proteome</keyword>
<dbReference type="Proteomes" id="UP001205748">
    <property type="component" value="Unassembled WGS sequence"/>
</dbReference>
<name>A0AAE3HEF0_9FIRM</name>
<reference evidence="3" key="1">
    <citation type="submission" date="2022-07" db="EMBL/GenBank/DDBJ databases">
        <title>Enhanced cultured diversity of the mouse gut microbiota enables custom-made synthetic communities.</title>
        <authorList>
            <person name="Afrizal A."/>
        </authorList>
    </citation>
    <scope>NUCLEOTIDE SEQUENCE</scope>
    <source>
        <strain evidence="3">DSM 28593</strain>
    </source>
</reference>
<dbReference type="Gene3D" id="3.90.79.10">
    <property type="entry name" value="Nucleoside Triphosphate Pyrophosphohydrolase"/>
    <property type="match status" value="1"/>
</dbReference>
<dbReference type="GO" id="GO:0016787">
    <property type="term" value="F:hydrolase activity"/>
    <property type="evidence" value="ECO:0007669"/>
    <property type="project" value="UniProtKB-KW"/>
</dbReference>
<comment type="caution">
    <text evidence="3">The sequence shown here is derived from an EMBL/GenBank/DDBJ whole genome shotgun (WGS) entry which is preliminary data.</text>
</comment>
<dbReference type="PANTHER" id="PTHR43736:SF1">
    <property type="entry name" value="DIHYDRONEOPTERIN TRIPHOSPHATE DIPHOSPHATASE"/>
    <property type="match status" value="1"/>
</dbReference>
<organism evidence="3 4">
    <name type="scientific">Irregularibacter muris</name>
    <dbReference type="NCBI Taxonomy" id="1796619"/>
    <lineage>
        <taxon>Bacteria</taxon>
        <taxon>Bacillati</taxon>
        <taxon>Bacillota</taxon>
        <taxon>Clostridia</taxon>
        <taxon>Eubacteriales</taxon>
        <taxon>Eubacteriaceae</taxon>
        <taxon>Irregularibacter</taxon>
    </lineage>
</organism>
<dbReference type="InterPro" id="IPR000086">
    <property type="entry name" value="NUDIX_hydrolase_dom"/>
</dbReference>
<feature type="domain" description="Nudix hydrolase" evidence="2">
    <location>
        <begin position="41"/>
        <end position="180"/>
    </location>
</feature>